<sequence length="285" mass="32017">MSSRPVLGIISSCLLAIESPSDFTPSFFYGASIGGCLANSFAVSINQVADVEIDKVNKPYLPLASGELSVRNGILLTVLYAILGLCLALYVHSWPMQLSLLIWYALATAYSVNLPLLRWKATPVLTLMAIWSFRGVLFIPIMFYLHAQVYIFRRPLLLSKHAIFSSGLMSIFAVTIALFKDLSDVEGDIKNGIKTFASQLGLKRIFWICISLLEMAFGIAILIGLSSTSSWIKSVMVISHMILGYILWKNASMVDLKRKKDFESFYMLIWKLLYVEYLLMPILRF</sequence>
<dbReference type="Gene3D" id="1.10.357.140">
    <property type="entry name" value="UbiA prenyltransferase"/>
    <property type="match status" value="1"/>
</dbReference>
<dbReference type="Proteomes" id="UP001408789">
    <property type="component" value="Unassembled WGS sequence"/>
</dbReference>
<feature type="transmembrane region" description="Helical" evidence="7">
    <location>
        <begin position="73"/>
        <end position="91"/>
    </location>
</feature>
<feature type="transmembrane region" description="Helical" evidence="7">
    <location>
        <begin position="264"/>
        <end position="283"/>
    </location>
</feature>
<dbReference type="Pfam" id="PF01040">
    <property type="entry name" value="UbiA"/>
    <property type="match status" value="1"/>
</dbReference>
<dbReference type="EMBL" id="JBCNJP010000020">
    <property type="protein sequence ID" value="KAK9060626.1"/>
    <property type="molecule type" value="Genomic_DNA"/>
</dbReference>
<keyword evidence="9" id="KW-1185">Reference proteome</keyword>
<evidence type="ECO:0008006" key="10">
    <source>
        <dbReference type="Google" id="ProtNLM"/>
    </source>
</evidence>
<evidence type="ECO:0000256" key="6">
    <source>
        <dbReference type="ARBA" id="ARBA00023136"/>
    </source>
</evidence>
<keyword evidence="3" id="KW-0808">Transferase</keyword>
<accession>A0AAP0CPJ3</accession>
<keyword evidence="4 7" id="KW-0812">Transmembrane</keyword>
<evidence type="ECO:0000256" key="1">
    <source>
        <dbReference type="ARBA" id="ARBA00004508"/>
    </source>
</evidence>
<dbReference type="PANTHER" id="PTHR43009">
    <property type="entry name" value="HOMOGENTISATE SOLANESYLTRANSFERASE, CHLOROPLASTIC"/>
    <property type="match status" value="1"/>
</dbReference>
<dbReference type="GO" id="GO:0016765">
    <property type="term" value="F:transferase activity, transferring alkyl or aryl (other than methyl) groups"/>
    <property type="evidence" value="ECO:0007669"/>
    <property type="project" value="InterPro"/>
</dbReference>
<evidence type="ECO:0000256" key="2">
    <source>
        <dbReference type="ARBA" id="ARBA00005985"/>
    </source>
</evidence>
<dbReference type="PANTHER" id="PTHR43009:SF8">
    <property type="entry name" value="HOMOGENTISATE PHYTYLTRANSFERASE"/>
    <property type="match status" value="1"/>
</dbReference>
<comment type="similarity">
    <text evidence="2">Belongs to the UbiA prenyltransferase family.</text>
</comment>
<dbReference type="AlphaFoldDB" id="A0AAP0CPJ3"/>
<reference evidence="8 9" key="1">
    <citation type="submission" date="2024-04" db="EMBL/GenBank/DDBJ databases">
        <title>The reference genome of an endangered Asteraceae, Deinandra increscens subsp. villosa, native to the Central Coast of California.</title>
        <authorList>
            <person name="Guilliams M."/>
            <person name="Hasenstab-Lehman K."/>
            <person name="Meyer R."/>
            <person name="Mcevoy S."/>
        </authorList>
    </citation>
    <scope>NUCLEOTIDE SEQUENCE [LARGE SCALE GENOMIC DNA]</scope>
    <source>
        <tissue evidence="8">Leaf</tissue>
    </source>
</reference>
<feature type="transmembrane region" description="Helical" evidence="7">
    <location>
        <begin position="123"/>
        <end position="145"/>
    </location>
</feature>
<name>A0AAP0CPJ3_9ASTR</name>
<evidence type="ECO:0000256" key="5">
    <source>
        <dbReference type="ARBA" id="ARBA00022989"/>
    </source>
</evidence>
<keyword evidence="5 7" id="KW-1133">Transmembrane helix</keyword>
<comment type="subcellular location">
    <subcellularLocation>
        <location evidence="1">Plastid</location>
        <location evidence="1">Chloroplast membrane</location>
        <topology evidence="1">Multi-pass membrane protein</topology>
    </subcellularLocation>
</comment>
<comment type="caution">
    <text evidence="8">The sequence shown here is derived from an EMBL/GenBank/DDBJ whole genome shotgun (WGS) entry which is preliminary data.</text>
</comment>
<feature type="transmembrane region" description="Helical" evidence="7">
    <location>
        <begin position="157"/>
        <end position="179"/>
    </location>
</feature>
<feature type="transmembrane region" description="Helical" evidence="7">
    <location>
        <begin position="205"/>
        <end position="224"/>
    </location>
</feature>
<dbReference type="InterPro" id="IPR044878">
    <property type="entry name" value="UbiA_sf"/>
</dbReference>
<feature type="transmembrane region" description="Helical" evidence="7">
    <location>
        <begin position="231"/>
        <end position="248"/>
    </location>
</feature>
<organism evidence="8 9">
    <name type="scientific">Deinandra increscens subsp. villosa</name>
    <dbReference type="NCBI Taxonomy" id="3103831"/>
    <lineage>
        <taxon>Eukaryota</taxon>
        <taxon>Viridiplantae</taxon>
        <taxon>Streptophyta</taxon>
        <taxon>Embryophyta</taxon>
        <taxon>Tracheophyta</taxon>
        <taxon>Spermatophyta</taxon>
        <taxon>Magnoliopsida</taxon>
        <taxon>eudicotyledons</taxon>
        <taxon>Gunneridae</taxon>
        <taxon>Pentapetalae</taxon>
        <taxon>asterids</taxon>
        <taxon>campanulids</taxon>
        <taxon>Asterales</taxon>
        <taxon>Asteraceae</taxon>
        <taxon>Asteroideae</taxon>
        <taxon>Heliantheae alliance</taxon>
        <taxon>Madieae</taxon>
        <taxon>Madiinae</taxon>
        <taxon>Deinandra</taxon>
    </lineage>
</organism>
<evidence type="ECO:0000313" key="8">
    <source>
        <dbReference type="EMBL" id="KAK9060626.1"/>
    </source>
</evidence>
<keyword evidence="6 7" id="KW-0472">Membrane</keyword>
<evidence type="ECO:0000313" key="9">
    <source>
        <dbReference type="Proteomes" id="UP001408789"/>
    </source>
</evidence>
<evidence type="ECO:0000256" key="7">
    <source>
        <dbReference type="SAM" id="Phobius"/>
    </source>
</evidence>
<feature type="transmembrane region" description="Helical" evidence="7">
    <location>
        <begin position="98"/>
        <end position="117"/>
    </location>
</feature>
<dbReference type="GO" id="GO:0031969">
    <property type="term" value="C:chloroplast membrane"/>
    <property type="evidence" value="ECO:0007669"/>
    <property type="project" value="UniProtKB-SubCell"/>
</dbReference>
<protein>
    <recommendedName>
        <fullName evidence="10">Homogentisate phytyltransferase</fullName>
    </recommendedName>
</protein>
<dbReference type="InterPro" id="IPR000537">
    <property type="entry name" value="UbiA_prenyltransferase"/>
</dbReference>
<evidence type="ECO:0000256" key="3">
    <source>
        <dbReference type="ARBA" id="ARBA00022679"/>
    </source>
</evidence>
<evidence type="ECO:0000256" key="4">
    <source>
        <dbReference type="ARBA" id="ARBA00022692"/>
    </source>
</evidence>
<gene>
    <name evidence="8" type="ORF">SSX86_021332</name>
</gene>
<proteinExistence type="inferred from homology"/>
<dbReference type="Gene3D" id="1.20.120.1780">
    <property type="entry name" value="UbiA prenyltransferase"/>
    <property type="match status" value="1"/>
</dbReference>